<dbReference type="Proteomes" id="UP000285906">
    <property type="component" value="Unassembled WGS sequence"/>
</dbReference>
<evidence type="ECO:0000313" key="2">
    <source>
        <dbReference type="EMBL" id="RKE80314.1"/>
    </source>
</evidence>
<keyword evidence="1" id="KW-1133">Transmembrane helix</keyword>
<keyword evidence="1" id="KW-0472">Membrane</keyword>
<comment type="caution">
    <text evidence="2">The sequence shown here is derived from an EMBL/GenBank/DDBJ whole genome shotgun (WGS) entry which is preliminary data.</text>
</comment>
<keyword evidence="1" id="KW-0812">Transmembrane</keyword>
<accession>A0A420CPH5</accession>
<proteinExistence type="predicted"/>
<name>A0A420CPH5_9FLAO</name>
<sequence length="56" mass="6809">MQFLIFFKILMAFFIKFKYIIFLDRLVKNVMKALIFVLNIIKTKSHHKFVMALIEL</sequence>
<gene>
    <name evidence="2" type="ORF">BXY58_2830</name>
</gene>
<dbReference type="AlphaFoldDB" id="A0A420CPH5"/>
<dbReference type="EMBL" id="RAQH01000009">
    <property type="protein sequence ID" value="RKE80314.1"/>
    <property type="molecule type" value="Genomic_DNA"/>
</dbReference>
<feature type="transmembrane region" description="Helical" evidence="1">
    <location>
        <begin position="6"/>
        <end position="23"/>
    </location>
</feature>
<protein>
    <submittedName>
        <fullName evidence="2">Uncharacterized protein</fullName>
    </submittedName>
</protein>
<reference evidence="2 3" key="1">
    <citation type="submission" date="2018-09" db="EMBL/GenBank/DDBJ databases">
        <title>Genomic Encyclopedia of Archaeal and Bacterial Type Strains, Phase II (KMG-II): from individual species to whole genera.</title>
        <authorList>
            <person name="Goeker M."/>
        </authorList>
    </citation>
    <scope>NUCLEOTIDE SEQUENCE [LARGE SCALE GENOMIC DNA]</scope>
    <source>
        <strain evidence="2 3">DSM 27620</strain>
    </source>
</reference>
<organism evidence="2 3">
    <name type="scientific">Epilithonimonas arachidiradicis</name>
    <dbReference type="NCBI Taxonomy" id="1617282"/>
    <lineage>
        <taxon>Bacteria</taxon>
        <taxon>Pseudomonadati</taxon>
        <taxon>Bacteroidota</taxon>
        <taxon>Flavobacteriia</taxon>
        <taxon>Flavobacteriales</taxon>
        <taxon>Weeksellaceae</taxon>
        <taxon>Chryseobacterium group</taxon>
        <taxon>Epilithonimonas</taxon>
    </lineage>
</organism>
<evidence type="ECO:0000313" key="3">
    <source>
        <dbReference type="Proteomes" id="UP000285906"/>
    </source>
</evidence>
<evidence type="ECO:0000256" key="1">
    <source>
        <dbReference type="SAM" id="Phobius"/>
    </source>
</evidence>